<accession>A0A8H2JJI7</accession>
<feature type="transmembrane region" description="Helical" evidence="1">
    <location>
        <begin position="187"/>
        <end position="210"/>
    </location>
</feature>
<keyword evidence="3" id="KW-1185">Reference proteome</keyword>
<comment type="caution">
    <text evidence="2">The sequence shown here is derived from an EMBL/GenBank/DDBJ whole genome shotgun (WGS) entry which is preliminary data.</text>
</comment>
<reference evidence="2 3" key="1">
    <citation type="submission" date="2019-05" db="EMBL/GenBank/DDBJ databases">
        <title>Colwellia ponticola sp. nov., isolated from seawater.</title>
        <authorList>
            <person name="Yoon J.-H."/>
        </authorList>
    </citation>
    <scope>NUCLEOTIDE SEQUENCE [LARGE SCALE GENOMIC DNA]</scope>
    <source>
        <strain evidence="2 3">OISW-25</strain>
    </source>
</reference>
<sequence length="236" mass="26946">MLFLGIQFLIWSISGAYMVILDIDYIHGDSLVINHQAKINANKITYPLSALRKRFPHLENIEVGLFVGQEVYRFTLLDEKYVINASNGHEISPINSNDAIKAAKYYYSGNGDVTDAYLLTENPPIELSRRALPAWRINFNDFGNPSIYVSAQTGTLVSKRHEFWRIFDLMFSLHVMDYEEEDPSNKLLFLFTIFSIMASIFGAILSYFVIFKKTKVTKFKPLNASSNEEGINHVSP</sequence>
<organism evidence="2 3">
    <name type="scientific">Colwellia ponticola</name>
    <dbReference type="NCBI Taxonomy" id="2304625"/>
    <lineage>
        <taxon>Bacteria</taxon>
        <taxon>Pseudomonadati</taxon>
        <taxon>Pseudomonadota</taxon>
        <taxon>Gammaproteobacteria</taxon>
        <taxon>Alteromonadales</taxon>
        <taxon>Colwelliaceae</taxon>
        <taxon>Colwellia</taxon>
    </lineage>
</organism>
<evidence type="ECO:0000256" key="1">
    <source>
        <dbReference type="SAM" id="Phobius"/>
    </source>
</evidence>
<evidence type="ECO:0000313" key="2">
    <source>
        <dbReference type="EMBL" id="TMM42435.1"/>
    </source>
</evidence>
<gene>
    <name evidence="2" type="ORF">FCS21_14670</name>
</gene>
<dbReference type="EMBL" id="SZVP01000018">
    <property type="protein sequence ID" value="TMM42435.1"/>
    <property type="molecule type" value="Genomic_DNA"/>
</dbReference>
<dbReference type="OrthoDB" id="9806195at2"/>
<keyword evidence="1" id="KW-0812">Transmembrane</keyword>
<keyword evidence="1" id="KW-1133">Transmembrane helix</keyword>
<keyword evidence="1" id="KW-0472">Membrane</keyword>
<protein>
    <submittedName>
        <fullName evidence="2">PepSY domain-containing protein</fullName>
    </submittedName>
</protein>
<dbReference type="AlphaFoldDB" id="A0A8H2JJI7"/>
<evidence type="ECO:0000313" key="3">
    <source>
        <dbReference type="Proteomes" id="UP000307702"/>
    </source>
</evidence>
<name>A0A8H2JJI7_9GAMM</name>
<proteinExistence type="predicted"/>
<dbReference type="Proteomes" id="UP000307702">
    <property type="component" value="Unassembled WGS sequence"/>
</dbReference>